<accession>A0ABD1KPU2</accession>
<evidence type="ECO:0000256" key="3">
    <source>
        <dbReference type="SAM" id="SignalP"/>
    </source>
</evidence>
<feature type="region of interest" description="Disordered" evidence="1">
    <location>
        <begin position="91"/>
        <end position="115"/>
    </location>
</feature>
<reference evidence="4 5" key="1">
    <citation type="submission" date="2024-09" db="EMBL/GenBank/DDBJ databases">
        <title>A chromosome-level genome assembly of Gray's grenadier anchovy, Coilia grayii.</title>
        <authorList>
            <person name="Fu Z."/>
        </authorList>
    </citation>
    <scope>NUCLEOTIDE SEQUENCE [LARGE SCALE GENOMIC DNA]</scope>
    <source>
        <strain evidence="4">G4</strain>
        <tissue evidence="4">Muscle</tissue>
    </source>
</reference>
<feature type="region of interest" description="Disordered" evidence="1">
    <location>
        <begin position="295"/>
        <end position="435"/>
    </location>
</feature>
<feature type="transmembrane region" description="Helical" evidence="2">
    <location>
        <begin position="263"/>
        <end position="286"/>
    </location>
</feature>
<dbReference type="EMBL" id="JBHFQA010000003">
    <property type="protein sequence ID" value="KAL2101149.1"/>
    <property type="molecule type" value="Genomic_DNA"/>
</dbReference>
<comment type="caution">
    <text evidence="4">The sequence shown here is derived from an EMBL/GenBank/DDBJ whole genome shotgun (WGS) entry which is preliminary data.</text>
</comment>
<organism evidence="4 5">
    <name type="scientific">Coilia grayii</name>
    <name type="common">Gray's grenadier anchovy</name>
    <dbReference type="NCBI Taxonomy" id="363190"/>
    <lineage>
        <taxon>Eukaryota</taxon>
        <taxon>Metazoa</taxon>
        <taxon>Chordata</taxon>
        <taxon>Craniata</taxon>
        <taxon>Vertebrata</taxon>
        <taxon>Euteleostomi</taxon>
        <taxon>Actinopterygii</taxon>
        <taxon>Neopterygii</taxon>
        <taxon>Teleostei</taxon>
        <taxon>Clupei</taxon>
        <taxon>Clupeiformes</taxon>
        <taxon>Clupeoidei</taxon>
        <taxon>Engraulidae</taxon>
        <taxon>Coilinae</taxon>
        <taxon>Coilia</taxon>
    </lineage>
</organism>
<name>A0ABD1KPU2_9TELE</name>
<feature type="compositionally biased region" description="Polar residues" evidence="1">
    <location>
        <begin position="93"/>
        <end position="115"/>
    </location>
</feature>
<dbReference type="AlphaFoldDB" id="A0ABD1KPU2"/>
<protein>
    <submittedName>
        <fullName evidence="4">Uncharacterized protein</fullName>
    </submittedName>
</protein>
<feature type="signal peptide" evidence="3">
    <location>
        <begin position="1"/>
        <end position="22"/>
    </location>
</feature>
<keyword evidence="2" id="KW-0812">Transmembrane</keyword>
<proteinExistence type="predicted"/>
<feature type="chain" id="PRO_5044760160" evidence="3">
    <location>
        <begin position="23"/>
        <end position="448"/>
    </location>
</feature>
<dbReference type="Proteomes" id="UP001591681">
    <property type="component" value="Unassembled WGS sequence"/>
</dbReference>
<keyword evidence="5" id="KW-1185">Reference proteome</keyword>
<gene>
    <name evidence="4" type="ORF">ACEWY4_002910</name>
</gene>
<evidence type="ECO:0000256" key="2">
    <source>
        <dbReference type="SAM" id="Phobius"/>
    </source>
</evidence>
<evidence type="ECO:0000313" key="5">
    <source>
        <dbReference type="Proteomes" id="UP001591681"/>
    </source>
</evidence>
<feature type="compositionally biased region" description="Basic and acidic residues" evidence="1">
    <location>
        <begin position="362"/>
        <end position="379"/>
    </location>
</feature>
<feature type="compositionally biased region" description="Low complexity" evidence="1">
    <location>
        <begin position="394"/>
        <end position="407"/>
    </location>
</feature>
<keyword evidence="2" id="KW-0472">Membrane</keyword>
<keyword evidence="2" id="KW-1133">Transmembrane helix</keyword>
<evidence type="ECO:0000256" key="1">
    <source>
        <dbReference type="SAM" id="MobiDB-lite"/>
    </source>
</evidence>
<keyword evidence="3" id="KW-0732">Signal</keyword>
<sequence length="448" mass="46126">MGTPVSLFIVALLCASLWPLSSQEVATDSPTPTAAATDAFVEAAGLSTDSITELQTVPPTAAATTDTKASVEVTTRLSLPKSTSEAILVPQASPAQEQATSLHTLGTSPEPETTTVRGLTTVAALEQTPPETTTIPPGTTEARLHEAQTTKNATSLSTVVLPTTTSPIIPPPLPTTPAIKQSSATPTSPQATTVDDTAEVTSVTLPIAPVTPLVFIPASPIIPVSYSETSSGGPADSTHGGSITPFAVGAPPSMDNNQSNMPIWVWIVIAALVAMLVGAVCITLLVQRKKKRADHGFGRASVNGRSQRSKKKMGEGDVWAGPVMMTSEGDDCEGKGGDGDVEGNGGLAEGTLPMLSSFAPSDEEKAVGAEGTKEVRRWSEQSPLLYIDEDAEEQQSPPKEQPPASSQDGGSAGKTEVEEAGQPEKGKVPEETGEVLNGAVAFCQTTAV</sequence>
<evidence type="ECO:0000313" key="4">
    <source>
        <dbReference type="EMBL" id="KAL2101149.1"/>
    </source>
</evidence>